<dbReference type="InterPro" id="IPR051781">
    <property type="entry name" value="Metallo-dep_Hydrolase"/>
</dbReference>
<evidence type="ECO:0000313" key="2">
    <source>
        <dbReference type="EMBL" id="GAA5125495.1"/>
    </source>
</evidence>
<dbReference type="InterPro" id="IPR011059">
    <property type="entry name" value="Metal-dep_hydrolase_composite"/>
</dbReference>
<reference evidence="3" key="1">
    <citation type="journal article" date="2019" name="Int. J. Syst. Evol. Microbiol.">
        <title>The Global Catalogue of Microorganisms (GCM) 10K type strain sequencing project: providing services to taxonomists for standard genome sequencing and annotation.</title>
        <authorList>
            <consortium name="The Broad Institute Genomics Platform"/>
            <consortium name="The Broad Institute Genome Sequencing Center for Infectious Disease"/>
            <person name="Wu L."/>
            <person name="Ma J."/>
        </authorList>
    </citation>
    <scope>NUCLEOTIDE SEQUENCE [LARGE SCALE GENOMIC DNA]</scope>
    <source>
        <strain evidence="3">JCM 18302</strain>
    </source>
</reference>
<dbReference type="Gene3D" id="2.30.40.10">
    <property type="entry name" value="Urease, subunit C, domain 1"/>
    <property type="match status" value="1"/>
</dbReference>
<evidence type="ECO:0000259" key="1">
    <source>
        <dbReference type="Pfam" id="PF01979"/>
    </source>
</evidence>
<dbReference type="PANTHER" id="PTHR43135">
    <property type="entry name" value="ALPHA-D-RIBOSE 1-METHYLPHOSPHONATE 5-TRIPHOSPHATE DIPHOSPHATASE"/>
    <property type="match status" value="1"/>
</dbReference>
<dbReference type="InterPro" id="IPR006680">
    <property type="entry name" value="Amidohydro-rel"/>
</dbReference>
<dbReference type="Gene3D" id="3.30.110.90">
    <property type="entry name" value="Amidohydrolase"/>
    <property type="match status" value="1"/>
</dbReference>
<dbReference type="Gene3D" id="3.40.50.10910">
    <property type="entry name" value="Amidohydrolase"/>
    <property type="match status" value="1"/>
</dbReference>
<protein>
    <submittedName>
        <fullName evidence="2">Amidohydrolase family protein</fullName>
    </submittedName>
</protein>
<dbReference type="PANTHER" id="PTHR43135:SF3">
    <property type="entry name" value="ALPHA-D-RIBOSE 1-METHYLPHOSPHONATE 5-TRIPHOSPHATE DIPHOSPHATASE"/>
    <property type="match status" value="1"/>
</dbReference>
<dbReference type="SUPFAM" id="SSF51338">
    <property type="entry name" value="Composite domain of metallo-dependent hydrolases"/>
    <property type="match status" value="1"/>
</dbReference>
<organism evidence="2 3">
    <name type="scientific">Pseudonocardia adelaidensis</name>
    <dbReference type="NCBI Taxonomy" id="648754"/>
    <lineage>
        <taxon>Bacteria</taxon>
        <taxon>Bacillati</taxon>
        <taxon>Actinomycetota</taxon>
        <taxon>Actinomycetes</taxon>
        <taxon>Pseudonocardiales</taxon>
        <taxon>Pseudonocardiaceae</taxon>
        <taxon>Pseudonocardia</taxon>
    </lineage>
</organism>
<dbReference type="Gene3D" id="1.20.58.520">
    <property type="entry name" value="Amidohydrolase"/>
    <property type="match status" value="1"/>
</dbReference>
<sequence>MMSNDPQPQIRPTASGAGTTVFTGARLIVGDGTTVIDDAIVTVRDGIIVGVSRRSGAPDEPDQADDATVIPCAGKTIMPALVNPHGHIGYMRGTVCDPRFFSRDNVIDHLRRFVYHGISTFQSLGTDANHVELGVRNDQRSGVLEDRDLATLFSAGSGIVAAPTAGRSSGAPFFAVEAVHQATDPDDAADFVRRLAERRVDAVKFWIDDRGGQAAKLSPQSSRAIVEEAHRNGLVAAAHIYSVEDAETALDAGADILAHMPRNPEPGPALIDRLLDRDTAVFTSMSVQGPTNTDWLDDPIVAETLPPSAIDDLRERMTARSLEPLFDTSETFRRLQRNFATLHEAGVRLVFSPDTGVFAQLPGLAEHRELEALVNAGLPPLAAIELATKRSSNLLGLTDRGLIEPGRRADLLVLDADPTQDITHTRRIAAVILAGRVVDRDRLRRQLQDHAHGAR</sequence>
<dbReference type="InterPro" id="IPR032466">
    <property type="entry name" value="Metal_Hydrolase"/>
</dbReference>
<keyword evidence="3" id="KW-1185">Reference proteome</keyword>
<comment type="caution">
    <text evidence="2">The sequence shown here is derived from an EMBL/GenBank/DDBJ whole genome shotgun (WGS) entry which is preliminary data.</text>
</comment>
<name>A0ABP9NLK4_9PSEU</name>
<proteinExistence type="predicted"/>
<dbReference type="Proteomes" id="UP001500804">
    <property type="component" value="Unassembled WGS sequence"/>
</dbReference>
<feature type="domain" description="Amidohydrolase-related" evidence="1">
    <location>
        <begin position="76"/>
        <end position="438"/>
    </location>
</feature>
<dbReference type="EMBL" id="BAABJO010000014">
    <property type="protein sequence ID" value="GAA5125495.1"/>
    <property type="molecule type" value="Genomic_DNA"/>
</dbReference>
<gene>
    <name evidence="2" type="ORF">GCM10023320_39980</name>
</gene>
<dbReference type="SUPFAM" id="SSF51556">
    <property type="entry name" value="Metallo-dependent hydrolases"/>
    <property type="match status" value="1"/>
</dbReference>
<evidence type="ECO:0000313" key="3">
    <source>
        <dbReference type="Proteomes" id="UP001500804"/>
    </source>
</evidence>
<accession>A0ABP9NLK4</accession>
<dbReference type="Pfam" id="PF01979">
    <property type="entry name" value="Amidohydro_1"/>
    <property type="match status" value="1"/>
</dbReference>